<organism evidence="1">
    <name type="scientific">Anguilla anguilla</name>
    <name type="common">European freshwater eel</name>
    <name type="synonym">Muraena anguilla</name>
    <dbReference type="NCBI Taxonomy" id="7936"/>
    <lineage>
        <taxon>Eukaryota</taxon>
        <taxon>Metazoa</taxon>
        <taxon>Chordata</taxon>
        <taxon>Craniata</taxon>
        <taxon>Vertebrata</taxon>
        <taxon>Euteleostomi</taxon>
        <taxon>Actinopterygii</taxon>
        <taxon>Neopterygii</taxon>
        <taxon>Teleostei</taxon>
        <taxon>Anguilliformes</taxon>
        <taxon>Anguillidae</taxon>
        <taxon>Anguilla</taxon>
    </lineage>
</organism>
<reference evidence="1" key="2">
    <citation type="journal article" date="2015" name="Fish Shellfish Immunol.">
        <title>Early steps in the European eel (Anguilla anguilla)-Vibrio vulnificus interaction in the gills: Role of the RtxA13 toxin.</title>
        <authorList>
            <person name="Callol A."/>
            <person name="Pajuelo D."/>
            <person name="Ebbesson L."/>
            <person name="Teles M."/>
            <person name="MacKenzie S."/>
            <person name="Amaro C."/>
        </authorList>
    </citation>
    <scope>NUCLEOTIDE SEQUENCE</scope>
</reference>
<proteinExistence type="predicted"/>
<accession>A0A0E9PH15</accession>
<reference evidence="1" key="1">
    <citation type="submission" date="2014-11" db="EMBL/GenBank/DDBJ databases">
        <authorList>
            <person name="Amaro Gonzalez C."/>
        </authorList>
    </citation>
    <scope>NUCLEOTIDE SEQUENCE</scope>
</reference>
<evidence type="ECO:0000313" key="1">
    <source>
        <dbReference type="EMBL" id="JAH03901.1"/>
    </source>
</evidence>
<dbReference type="EMBL" id="GBXM01104676">
    <property type="protein sequence ID" value="JAH03901.1"/>
    <property type="molecule type" value="Transcribed_RNA"/>
</dbReference>
<dbReference type="AlphaFoldDB" id="A0A0E9PH15"/>
<name>A0A0E9PH15_ANGAN</name>
<protein>
    <submittedName>
        <fullName evidence="1">Uncharacterized protein</fullName>
    </submittedName>
</protein>
<sequence>MSSINLKHLPQAHHKSTGRLDDVLPVSSRECTGSGGDDSVCLFPFLSGSSLCPDV</sequence>